<evidence type="ECO:0000313" key="2">
    <source>
        <dbReference type="EMBL" id="CBR26942.1"/>
    </source>
</evidence>
<feature type="region of interest" description="Disordered" evidence="1">
    <location>
        <begin position="1"/>
        <end position="25"/>
    </location>
</feature>
<organismHost>
    <name type="scientific">Synechococcus</name>
    <dbReference type="NCBI Taxonomy" id="1129"/>
</organismHost>
<accession>D8FRN5</accession>
<name>D8FRN5_BPSYP</name>
<sequence>MSKPIADITSTDSGGSGSCNTPPLVLGNASGTPVKVYVGKQMVVKDQDVFSEAPGTTPKGDPCASQRILRATSRVKVGGLSVGTLGDVLNAGTNITIAKASAARVYA</sequence>
<dbReference type="KEGG" id="vg:3260509"/>
<evidence type="ECO:0000313" key="5">
    <source>
        <dbReference type="Proteomes" id="UP000246186"/>
    </source>
</evidence>
<evidence type="ECO:0000313" key="4">
    <source>
        <dbReference type="Proteomes" id="UP000000994"/>
    </source>
</evidence>
<reference evidence="3" key="4">
    <citation type="submission" date="2015-02" db="EMBL/GenBank/DDBJ databases">
        <authorList>
            <person name="Chooi Y.-H."/>
        </authorList>
    </citation>
    <scope>NUCLEOTIDE SEQUENCE</scope>
</reference>
<reference evidence="2 4" key="1">
    <citation type="journal article" date="2004" name="Proc. Natl. Acad. Sci. U.S.A.">
        <title>Genetic organization of the psbAD region in phages infecting marine Synechococcus strains.</title>
        <authorList>
            <person name="Millard A."/>
            <person name="Clokie M.R."/>
            <person name="Shub D.A."/>
            <person name="Mann N.H."/>
        </authorList>
    </citation>
    <scope>NUCLEOTIDE SEQUENCE [LARGE SCALE GENOMIC DNA]</scope>
</reference>
<keyword evidence="4" id="KW-1185">Reference proteome</keyword>
<dbReference type="EMBL" id="AJ630128">
    <property type="protein sequence ID" value="CBR26942.1"/>
    <property type="molecule type" value="Genomic_DNA"/>
</dbReference>
<dbReference type="RefSeq" id="YP_004030794.1">
    <property type="nucleotide sequence ID" value="NC_006820.1"/>
</dbReference>
<dbReference type="EMBL" id="LN828717">
    <property type="protein sequence ID" value="CFW42200.1"/>
    <property type="molecule type" value="Genomic_DNA"/>
</dbReference>
<protein>
    <submittedName>
        <fullName evidence="2">Hypothetical-Protein / belonging to T4-LIKE GC: 823</fullName>
    </submittedName>
</protein>
<gene>
    <name evidence="3" type="ORF">S-PM2d245</name>
    <name evidence="2" type="ORF">S-PM2p0745</name>
</gene>
<reference evidence="3 5" key="3">
    <citation type="journal article" date="2015" name="PLoS ONE">
        <title>Spontaneous Deletion of an "ORFanage" Region Facilitates Host Adaptation in a "Photosynthetic" Cyanophage.</title>
        <authorList>
            <person name="Puxty R.J."/>
            <person name="Perez-Sepulveda B."/>
            <person name="Rihtman B."/>
            <person name="Evans D.J."/>
            <person name="Millard A.D."/>
            <person name="Scanlan D.J."/>
        </authorList>
    </citation>
    <scope>NUCLEOTIDE SEQUENCE [LARGE SCALE GENOMIC DNA]</scope>
</reference>
<evidence type="ECO:0000256" key="1">
    <source>
        <dbReference type="SAM" id="MobiDB-lite"/>
    </source>
</evidence>
<evidence type="ECO:0000313" key="3">
    <source>
        <dbReference type="EMBL" id="CFW42200.1"/>
    </source>
</evidence>
<reference evidence="2 4" key="2">
    <citation type="journal article" date="2005" name="J. Bacteriol.">
        <title>The genome of S-PM2, a 'photosynthetic' T4-type bacteriophage that infects marine Synechococcus strains.</title>
        <authorList>
            <person name="Mann N.H."/>
            <person name="Clokie M.R."/>
            <person name="Millard A."/>
            <person name="Cook A."/>
            <person name="Wilson W.H."/>
            <person name="Wheatley P.J."/>
            <person name="Letarov A."/>
            <person name="Krisch H.M."/>
        </authorList>
    </citation>
    <scope>NUCLEOTIDE SEQUENCE</scope>
</reference>
<organism evidence="2 4">
    <name type="scientific">Synechococcus phage S-PM2</name>
    <dbReference type="NCBI Taxonomy" id="238854"/>
    <lineage>
        <taxon>Viruses</taxon>
        <taxon>Duplodnaviria</taxon>
        <taxon>Heunggongvirae</taxon>
        <taxon>Uroviricota</taxon>
        <taxon>Caudoviricetes</taxon>
        <taxon>Pantevenvirales</taxon>
        <taxon>Kyanoviridae</taxon>
        <taxon>Nodensvirus</taxon>
        <taxon>Nodensvirus spm2</taxon>
    </lineage>
</organism>
<dbReference type="Proteomes" id="UP000000994">
    <property type="component" value="Segment"/>
</dbReference>
<dbReference type="OrthoDB" id="37045at10239"/>
<proteinExistence type="predicted"/>
<dbReference type="Proteomes" id="UP000246186">
    <property type="component" value="Genome"/>
</dbReference>